<protein>
    <submittedName>
        <fullName evidence="4">NAD-dependent succinate-semialdehyde dehydrogenase</fullName>
    </submittedName>
</protein>
<evidence type="ECO:0000256" key="2">
    <source>
        <dbReference type="ARBA" id="ARBA00023002"/>
    </source>
</evidence>
<evidence type="ECO:0000259" key="3">
    <source>
        <dbReference type="Pfam" id="PF00171"/>
    </source>
</evidence>
<evidence type="ECO:0000256" key="1">
    <source>
        <dbReference type="ARBA" id="ARBA00009986"/>
    </source>
</evidence>
<sequence length="475" mass="50200">MVKPAQMFIAGEWCDGQNGSADVLDPATGEAIGAVAISGASDLDRALDAAETAFKSWSQTSAYERSALLRKAADLLRDRAEDIGRLMVREQGKPFAEAKGEVIGSSDHIDWAAEEGRRMYGRVIPARASNIQQIAYKVPLGVVAGFSPWNFPVSQAVRKIAGALGAGCTIIIKCPEETPYSCAELVRCFEDAGVPRGVVNLVYGVPNEVSEYLIPAAPVRMVSFTGSVPVGKTLGEIAARHVKRCTLELGGHSPFVVAEDANVDAAVQLAAVLKYRNAGQVCAAPSRFYIHDAHYERFLEGFVAASKALKVGSGFEEGVQMGPLANGRRLDAMEGFVADAVDRGATLVTGGRRIGNKGNFFEPTVLTEIPENAKMMVDEPFGPIAPILPFSSLETAIEKANALPYALAAFAFGTSHSTVDQLSRGLEAGMVSINHFGIASPETPFGGMKESGYGSEGGVEGMDAFVTTKFVSAAA</sequence>
<dbReference type="PANTHER" id="PTHR43353:SF5">
    <property type="entry name" value="SUCCINATE-SEMIALDEHYDE DEHYDROGENASE, MITOCHONDRIAL"/>
    <property type="match status" value="1"/>
</dbReference>
<accession>A0ABY6D6L4</accession>
<dbReference type="InterPro" id="IPR016160">
    <property type="entry name" value="Ald_DH_CS_CYS"/>
</dbReference>
<dbReference type="PANTHER" id="PTHR43353">
    <property type="entry name" value="SUCCINATE-SEMIALDEHYDE DEHYDROGENASE, MITOCHONDRIAL"/>
    <property type="match status" value="1"/>
</dbReference>
<reference evidence="4" key="1">
    <citation type="submission" date="2022-10" db="EMBL/GenBank/DDBJ databases">
        <title>Roseovarius pelagicus sp. nov., isolated from Arctic seawater.</title>
        <authorList>
            <person name="Hong Y.W."/>
            <person name="Hwang C.Y."/>
        </authorList>
    </citation>
    <scope>NUCLEOTIDE SEQUENCE</scope>
    <source>
        <strain evidence="4">HL-MP18</strain>
    </source>
</reference>
<name>A0ABY6D6L4_9RHOB</name>
<dbReference type="CDD" id="cd07103">
    <property type="entry name" value="ALDH_F5_SSADH_GabD"/>
    <property type="match status" value="1"/>
</dbReference>
<evidence type="ECO:0000313" key="4">
    <source>
        <dbReference type="EMBL" id="UXX81775.1"/>
    </source>
</evidence>
<dbReference type="EMBL" id="CP106738">
    <property type="protein sequence ID" value="UXX81775.1"/>
    <property type="molecule type" value="Genomic_DNA"/>
</dbReference>
<dbReference type="InterPro" id="IPR016161">
    <property type="entry name" value="Ald_DH/histidinol_DH"/>
</dbReference>
<dbReference type="InterPro" id="IPR050740">
    <property type="entry name" value="Aldehyde_DH_Superfamily"/>
</dbReference>
<dbReference type="SUPFAM" id="SSF53720">
    <property type="entry name" value="ALDH-like"/>
    <property type="match status" value="1"/>
</dbReference>
<keyword evidence="2" id="KW-0560">Oxidoreductase</keyword>
<dbReference type="Pfam" id="PF00171">
    <property type="entry name" value="Aldedh"/>
    <property type="match status" value="1"/>
</dbReference>
<dbReference type="InterPro" id="IPR015590">
    <property type="entry name" value="Aldehyde_DH_dom"/>
</dbReference>
<dbReference type="Proteomes" id="UP001064087">
    <property type="component" value="Chromosome"/>
</dbReference>
<keyword evidence="5" id="KW-1185">Reference proteome</keyword>
<dbReference type="InterPro" id="IPR016162">
    <property type="entry name" value="Ald_DH_N"/>
</dbReference>
<dbReference type="InterPro" id="IPR016163">
    <property type="entry name" value="Ald_DH_C"/>
</dbReference>
<gene>
    <name evidence="4" type="ORF">N7U68_11610</name>
</gene>
<organism evidence="4 5">
    <name type="scientific">Roseovarius pelagicus</name>
    <dbReference type="NCBI Taxonomy" id="2980108"/>
    <lineage>
        <taxon>Bacteria</taxon>
        <taxon>Pseudomonadati</taxon>
        <taxon>Pseudomonadota</taxon>
        <taxon>Alphaproteobacteria</taxon>
        <taxon>Rhodobacterales</taxon>
        <taxon>Roseobacteraceae</taxon>
        <taxon>Roseovarius</taxon>
    </lineage>
</organism>
<feature type="domain" description="Aldehyde dehydrogenase" evidence="3">
    <location>
        <begin position="13"/>
        <end position="471"/>
    </location>
</feature>
<dbReference type="PROSITE" id="PS00070">
    <property type="entry name" value="ALDEHYDE_DEHYDR_CYS"/>
    <property type="match status" value="1"/>
</dbReference>
<proteinExistence type="inferred from homology"/>
<evidence type="ECO:0000313" key="5">
    <source>
        <dbReference type="Proteomes" id="UP001064087"/>
    </source>
</evidence>
<dbReference type="Gene3D" id="3.40.605.10">
    <property type="entry name" value="Aldehyde Dehydrogenase, Chain A, domain 1"/>
    <property type="match status" value="1"/>
</dbReference>
<dbReference type="Gene3D" id="3.40.309.10">
    <property type="entry name" value="Aldehyde Dehydrogenase, Chain A, domain 2"/>
    <property type="match status" value="1"/>
</dbReference>
<comment type="similarity">
    <text evidence="1">Belongs to the aldehyde dehydrogenase family.</text>
</comment>
<dbReference type="RefSeq" id="WP_263046896.1">
    <property type="nucleotide sequence ID" value="NZ_CP106738.1"/>
</dbReference>